<accession>A0A9D1RQW1</accession>
<dbReference type="PANTHER" id="PTHR43877">
    <property type="entry name" value="AMINOALKYLPHOSPHONATE N-ACETYLTRANSFERASE-RELATED-RELATED"/>
    <property type="match status" value="1"/>
</dbReference>
<feature type="compositionally biased region" description="Basic and acidic residues" evidence="3">
    <location>
        <begin position="1"/>
        <end position="10"/>
    </location>
</feature>
<proteinExistence type="predicted"/>
<evidence type="ECO:0000313" key="6">
    <source>
        <dbReference type="Proteomes" id="UP000824190"/>
    </source>
</evidence>
<feature type="region of interest" description="Disordered" evidence="3">
    <location>
        <begin position="1"/>
        <end position="20"/>
    </location>
</feature>
<dbReference type="CDD" id="cd04301">
    <property type="entry name" value="NAT_SF"/>
    <property type="match status" value="1"/>
</dbReference>
<name>A0A9D1RQW1_9CORY</name>
<dbReference type="Gene3D" id="3.40.630.30">
    <property type="match status" value="1"/>
</dbReference>
<evidence type="ECO:0000256" key="1">
    <source>
        <dbReference type="ARBA" id="ARBA00022679"/>
    </source>
</evidence>
<evidence type="ECO:0000259" key="4">
    <source>
        <dbReference type="PROSITE" id="PS51186"/>
    </source>
</evidence>
<evidence type="ECO:0000313" key="5">
    <source>
        <dbReference type="EMBL" id="HIW91132.1"/>
    </source>
</evidence>
<reference evidence="5" key="2">
    <citation type="submission" date="2021-04" db="EMBL/GenBank/DDBJ databases">
        <authorList>
            <person name="Gilroy R."/>
        </authorList>
    </citation>
    <scope>NUCLEOTIDE SEQUENCE</scope>
    <source>
        <strain evidence="5">CHK32-1732</strain>
    </source>
</reference>
<dbReference type="InterPro" id="IPR016181">
    <property type="entry name" value="Acyl_CoA_acyltransferase"/>
</dbReference>
<dbReference type="InterPro" id="IPR000182">
    <property type="entry name" value="GNAT_dom"/>
</dbReference>
<comment type="caution">
    <text evidence="5">The sequence shown here is derived from an EMBL/GenBank/DDBJ whole genome shotgun (WGS) entry which is preliminary data.</text>
</comment>
<dbReference type="PANTHER" id="PTHR43877:SF5">
    <property type="entry name" value="BLL8307 PROTEIN"/>
    <property type="match status" value="1"/>
</dbReference>
<sequence length="144" mass="16044">MRLLDEHLADMSDTAPEESRHAFDVGQLDQPSVSFWAAREDGELLGVGALKIHDDNTGEVKSMRTAPETRGRGVAAAILQRIIDTAHEKGLRELNLETGSDEFFASAWRLYERHGFVERGPFADYKVDPHSRHYGLGLRAPGET</sequence>
<keyword evidence="1" id="KW-0808">Transferase</keyword>
<evidence type="ECO:0000256" key="3">
    <source>
        <dbReference type="SAM" id="MobiDB-lite"/>
    </source>
</evidence>
<keyword evidence="2" id="KW-0012">Acyltransferase</keyword>
<dbReference type="Proteomes" id="UP000824190">
    <property type="component" value="Unassembled WGS sequence"/>
</dbReference>
<gene>
    <name evidence="5" type="ORF">H9870_05685</name>
</gene>
<evidence type="ECO:0000256" key="2">
    <source>
        <dbReference type="ARBA" id="ARBA00023315"/>
    </source>
</evidence>
<dbReference type="SUPFAM" id="SSF55729">
    <property type="entry name" value="Acyl-CoA N-acyltransferases (Nat)"/>
    <property type="match status" value="1"/>
</dbReference>
<dbReference type="GO" id="GO:0016747">
    <property type="term" value="F:acyltransferase activity, transferring groups other than amino-acyl groups"/>
    <property type="evidence" value="ECO:0007669"/>
    <property type="project" value="InterPro"/>
</dbReference>
<dbReference type="PROSITE" id="PS51186">
    <property type="entry name" value="GNAT"/>
    <property type="match status" value="1"/>
</dbReference>
<dbReference type="Pfam" id="PF00583">
    <property type="entry name" value="Acetyltransf_1"/>
    <property type="match status" value="1"/>
</dbReference>
<dbReference type="AlphaFoldDB" id="A0A9D1RQW1"/>
<reference evidence="5" key="1">
    <citation type="journal article" date="2021" name="PeerJ">
        <title>Extensive microbial diversity within the chicken gut microbiome revealed by metagenomics and culture.</title>
        <authorList>
            <person name="Gilroy R."/>
            <person name="Ravi A."/>
            <person name="Getino M."/>
            <person name="Pursley I."/>
            <person name="Horton D.L."/>
            <person name="Alikhan N.F."/>
            <person name="Baker D."/>
            <person name="Gharbi K."/>
            <person name="Hall N."/>
            <person name="Watson M."/>
            <person name="Adriaenssens E.M."/>
            <person name="Foster-Nyarko E."/>
            <person name="Jarju S."/>
            <person name="Secka A."/>
            <person name="Antonio M."/>
            <person name="Oren A."/>
            <person name="Chaudhuri R.R."/>
            <person name="La Ragione R."/>
            <person name="Hildebrand F."/>
            <person name="Pallen M.J."/>
        </authorList>
    </citation>
    <scope>NUCLEOTIDE SEQUENCE</scope>
    <source>
        <strain evidence="5">CHK32-1732</strain>
    </source>
</reference>
<feature type="domain" description="N-acetyltransferase" evidence="4">
    <location>
        <begin position="1"/>
        <end position="141"/>
    </location>
</feature>
<dbReference type="EMBL" id="DXGC01000055">
    <property type="protein sequence ID" value="HIW91132.1"/>
    <property type="molecule type" value="Genomic_DNA"/>
</dbReference>
<dbReference type="InterPro" id="IPR050832">
    <property type="entry name" value="Bact_Acetyltransf"/>
</dbReference>
<organism evidence="5 6">
    <name type="scientific">Candidatus Corynebacterium avicola</name>
    <dbReference type="NCBI Taxonomy" id="2838527"/>
    <lineage>
        <taxon>Bacteria</taxon>
        <taxon>Bacillati</taxon>
        <taxon>Actinomycetota</taxon>
        <taxon>Actinomycetes</taxon>
        <taxon>Mycobacteriales</taxon>
        <taxon>Corynebacteriaceae</taxon>
        <taxon>Corynebacterium</taxon>
    </lineage>
</organism>
<protein>
    <submittedName>
        <fullName evidence="5">GNAT family N-acetyltransferase</fullName>
    </submittedName>
</protein>